<dbReference type="OrthoDB" id="1164310at2"/>
<protein>
    <recommendedName>
        <fullName evidence="1">Peptidase C39-like domain-containing protein</fullName>
    </recommendedName>
</protein>
<evidence type="ECO:0000313" key="3">
    <source>
        <dbReference type="Proteomes" id="UP000262072"/>
    </source>
</evidence>
<accession>A0A383TIH1</accession>
<evidence type="ECO:0000313" key="2">
    <source>
        <dbReference type="EMBL" id="SYZ79444.1"/>
    </source>
</evidence>
<dbReference type="Proteomes" id="UP000262072">
    <property type="component" value="Unassembled WGS sequence"/>
</dbReference>
<feature type="domain" description="Peptidase C39-like" evidence="1">
    <location>
        <begin position="53"/>
        <end position="215"/>
    </location>
</feature>
<name>A0A383TIH1_9LACT</name>
<sequence>MIKGRINHISLFSCILISLMPLSLIRRDSDETEVATAESGMILRSVPSVAVRLDVPLLNQLDPPALLLGCEVTSLAMILQYNGITVTKNELADRLPVVPIYYENGLQGNPNEGLVGDVTGSDYGFCVYHGPIAALASEYIPSARVEDVSGQDFTSVISALDRGFPVWVVTTTTFLPDDALEVWQTPIGPVNISYIMHSVVVVGYDADSLYINNPYGQKDQKVDRRKCRQKNRIPVLSRNPILLFVSILAEFIFFHPHASCESIHRSCCRKPPIHLV</sequence>
<dbReference type="EMBL" id="UNRR01000036">
    <property type="protein sequence ID" value="SYZ79444.1"/>
    <property type="molecule type" value="Genomic_DNA"/>
</dbReference>
<dbReference type="Gene3D" id="3.90.70.10">
    <property type="entry name" value="Cysteine proteinases"/>
    <property type="match status" value="1"/>
</dbReference>
<dbReference type="Pfam" id="PF13529">
    <property type="entry name" value="Peptidase_C39_2"/>
    <property type="match status" value="1"/>
</dbReference>
<evidence type="ECO:0000259" key="1">
    <source>
        <dbReference type="Pfam" id="PF13529"/>
    </source>
</evidence>
<dbReference type="InterPro" id="IPR039564">
    <property type="entry name" value="Peptidase_C39-like"/>
</dbReference>
<dbReference type="PANTHER" id="PTHR37806:SF1">
    <property type="entry name" value="PEPTIDASE C39-LIKE DOMAIN-CONTAINING PROTEIN"/>
    <property type="match status" value="1"/>
</dbReference>
<gene>
    <name evidence="2" type="ORF">TART1_2297</name>
</gene>
<dbReference type="AlphaFoldDB" id="A0A383TIH1"/>
<organism evidence="2 3">
    <name type="scientific">Trichococcus shcherbakoviae</name>
    <dbReference type="NCBI Taxonomy" id="2094020"/>
    <lineage>
        <taxon>Bacteria</taxon>
        <taxon>Bacillati</taxon>
        <taxon>Bacillota</taxon>
        <taxon>Bacilli</taxon>
        <taxon>Lactobacillales</taxon>
        <taxon>Carnobacteriaceae</taxon>
        <taxon>Trichococcus</taxon>
    </lineage>
</organism>
<dbReference type="PANTHER" id="PTHR37806">
    <property type="entry name" value="LMO0724 PROTEIN"/>
    <property type="match status" value="1"/>
</dbReference>
<reference evidence="3" key="1">
    <citation type="submission" date="2018-05" db="EMBL/GenBank/DDBJ databases">
        <authorList>
            <person name="Strepis N."/>
        </authorList>
    </citation>
    <scope>NUCLEOTIDE SEQUENCE [LARGE SCALE GENOMIC DNA]</scope>
</reference>
<proteinExistence type="predicted"/>